<dbReference type="STRING" id="188477.A0A433SKT9"/>
<proteinExistence type="predicted"/>
<feature type="compositionally biased region" description="Polar residues" evidence="2">
    <location>
        <begin position="379"/>
        <end position="396"/>
    </location>
</feature>
<evidence type="ECO:0000256" key="1">
    <source>
        <dbReference type="PROSITE-ProRule" id="PRU00325"/>
    </source>
</evidence>
<keyword evidence="1" id="KW-0863">Zinc-finger</keyword>
<feature type="region of interest" description="Disordered" evidence="2">
    <location>
        <begin position="233"/>
        <end position="258"/>
    </location>
</feature>
<dbReference type="PROSITE" id="PS50966">
    <property type="entry name" value="ZF_SWIM"/>
    <property type="match status" value="1"/>
</dbReference>
<keyword evidence="1" id="KW-0862">Zinc</keyword>
<feature type="compositionally biased region" description="Basic and acidic residues" evidence="2">
    <location>
        <begin position="343"/>
        <end position="353"/>
    </location>
</feature>
<dbReference type="GO" id="GO:0008270">
    <property type="term" value="F:zinc ion binding"/>
    <property type="evidence" value="ECO:0007669"/>
    <property type="project" value="UniProtKB-KW"/>
</dbReference>
<evidence type="ECO:0000313" key="4">
    <source>
        <dbReference type="EMBL" id="RUS69735.1"/>
    </source>
</evidence>
<reference evidence="4 5" key="1">
    <citation type="submission" date="2019-01" db="EMBL/GenBank/DDBJ databases">
        <title>A draft genome assembly of the solar-powered sea slug Elysia chlorotica.</title>
        <authorList>
            <person name="Cai H."/>
            <person name="Li Q."/>
            <person name="Fang X."/>
            <person name="Li J."/>
            <person name="Curtis N.E."/>
            <person name="Altenburger A."/>
            <person name="Shibata T."/>
            <person name="Feng M."/>
            <person name="Maeda T."/>
            <person name="Schwartz J.A."/>
            <person name="Shigenobu S."/>
            <person name="Lundholm N."/>
            <person name="Nishiyama T."/>
            <person name="Yang H."/>
            <person name="Hasebe M."/>
            <person name="Li S."/>
            <person name="Pierce S.K."/>
            <person name="Wang J."/>
        </authorList>
    </citation>
    <scope>NUCLEOTIDE SEQUENCE [LARGE SCALE GENOMIC DNA]</scope>
    <source>
        <strain evidence="4">EC2010</strain>
        <tissue evidence="4">Whole organism of an adult</tissue>
    </source>
</reference>
<feature type="compositionally biased region" description="Polar residues" evidence="2">
    <location>
        <begin position="354"/>
        <end position="371"/>
    </location>
</feature>
<feature type="compositionally biased region" description="Polar residues" evidence="2">
    <location>
        <begin position="550"/>
        <end position="567"/>
    </location>
</feature>
<feature type="compositionally biased region" description="Polar residues" evidence="2">
    <location>
        <begin position="760"/>
        <end position="769"/>
    </location>
</feature>
<evidence type="ECO:0000259" key="3">
    <source>
        <dbReference type="PROSITE" id="PS50966"/>
    </source>
</evidence>
<name>A0A433SKT9_ELYCH</name>
<comment type="caution">
    <text evidence="4">The sequence shown here is derived from an EMBL/GenBank/DDBJ whole genome shotgun (WGS) entry which is preliminary data.</text>
</comment>
<dbReference type="AlphaFoldDB" id="A0A433SKT9"/>
<sequence length="769" mass="83948">MLSATSMEELEQIYETFVITAKMKSKLIEHFSQIWNSRHGWAIPLTRIEQCGDCPTYNFFQKVFQGLPFQRQGLSFLQVFTYTAHVLSQQHRANILHMLSVYESKAKLPPDARGLSADPVLKDTRVSHMNGDLYEVCLDGQTYLLDDSVSFCTCKISKRCTCKHLLALRHYQACLWSTDDPLTCGDQRKLYLEIATGHTEWDVEKGNRQQVKSLEAGRMKRSGDSEAFCGDSEGDIDGDESDTESASSVTVHPENTNTSHRDVKCTSILKKLFAEKPHFLKPTIINKIKTKIFLNATEKAKRDLRSSESREGKTILDPVVKCVAESASQLHLALQCDEMESSHSAHIETETQTERNILSGATGQTSKNSTSHKTESVCKRTSIQATDQTSKNSITNTIGSISKNSTVLATSHTSKNSITNTTGSISKNSTVPATSHTSKNSIANATGSISKNSTILVTDHSSKNNAINTIGSISNNSTVLATSHTSKNSITNTTGSISKNSTIGTDHSSKNNTINTIGSICKNLTVLVTDRTSKNKTTYTIRPISKKPTDTTGSMVKNPKNTTEPISKNLINTTGCISQNPTNTTGCISKNLTNTAGSISKNPTNTTGCISKNPTNAAGSISKNLTNTTGSISKNPTLTALRDPVEEAIREFDAVSTRIKQALRENPSVLLKPFQTFVEEGKQRLNSAASLAGLFTKEDRTTTSSGMKLSPCSTPIVIYSSSCYREDCTKCNFRSRMKRSHTGDTLPVVPTKKKALDPQVSKNNNTCAE</sequence>
<dbReference type="InterPro" id="IPR007527">
    <property type="entry name" value="Znf_SWIM"/>
</dbReference>
<feature type="compositionally biased region" description="Acidic residues" evidence="2">
    <location>
        <begin position="233"/>
        <end position="243"/>
    </location>
</feature>
<keyword evidence="5" id="KW-1185">Reference proteome</keyword>
<feature type="region of interest" description="Disordered" evidence="2">
    <location>
        <begin position="543"/>
        <end position="567"/>
    </location>
</feature>
<dbReference type="Proteomes" id="UP000271974">
    <property type="component" value="Unassembled WGS sequence"/>
</dbReference>
<feature type="domain" description="SWIM-type" evidence="3">
    <location>
        <begin position="134"/>
        <end position="173"/>
    </location>
</feature>
<evidence type="ECO:0000256" key="2">
    <source>
        <dbReference type="SAM" id="MobiDB-lite"/>
    </source>
</evidence>
<gene>
    <name evidence="4" type="ORF">EGW08_022502</name>
</gene>
<keyword evidence="1" id="KW-0479">Metal-binding</keyword>
<accession>A0A433SKT9</accession>
<feature type="region of interest" description="Disordered" evidence="2">
    <location>
        <begin position="739"/>
        <end position="769"/>
    </location>
</feature>
<feature type="region of interest" description="Disordered" evidence="2">
    <location>
        <begin position="412"/>
        <end position="445"/>
    </location>
</feature>
<dbReference type="EMBL" id="RQTK01001589">
    <property type="protein sequence ID" value="RUS69735.1"/>
    <property type="molecule type" value="Genomic_DNA"/>
</dbReference>
<feature type="region of interest" description="Disordered" evidence="2">
    <location>
        <begin position="343"/>
        <end position="396"/>
    </location>
</feature>
<organism evidence="4 5">
    <name type="scientific">Elysia chlorotica</name>
    <name type="common">Eastern emerald elysia</name>
    <name type="synonym">Sea slug</name>
    <dbReference type="NCBI Taxonomy" id="188477"/>
    <lineage>
        <taxon>Eukaryota</taxon>
        <taxon>Metazoa</taxon>
        <taxon>Spiralia</taxon>
        <taxon>Lophotrochozoa</taxon>
        <taxon>Mollusca</taxon>
        <taxon>Gastropoda</taxon>
        <taxon>Heterobranchia</taxon>
        <taxon>Euthyneura</taxon>
        <taxon>Panpulmonata</taxon>
        <taxon>Sacoglossa</taxon>
        <taxon>Placobranchoidea</taxon>
        <taxon>Plakobranchidae</taxon>
        <taxon>Elysia</taxon>
    </lineage>
</organism>
<feature type="compositionally biased region" description="Polar residues" evidence="2">
    <location>
        <begin position="246"/>
        <end position="258"/>
    </location>
</feature>
<evidence type="ECO:0000313" key="5">
    <source>
        <dbReference type="Proteomes" id="UP000271974"/>
    </source>
</evidence>
<protein>
    <recommendedName>
        <fullName evidence="3">SWIM-type domain-containing protein</fullName>
    </recommendedName>
</protein>